<dbReference type="InterPro" id="IPR029058">
    <property type="entry name" value="AB_hydrolase_fold"/>
</dbReference>
<name>A0AAD5ECR1_UMBRA</name>
<comment type="caution">
    <text evidence="6">The sequence shown here is derived from an EMBL/GenBank/DDBJ whole genome shotgun (WGS) entry which is preliminary data.</text>
</comment>
<dbReference type="InterPro" id="IPR000073">
    <property type="entry name" value="AB_hydrolase_1"/>
</dbReference>
<dbReference type="RefSeq" id="XP_051445793.1">
    <property type="nucleotide sequence ID" value="XM_051588182.1"/>
</dbReference>
<gene>
    <name evidence="6" type="ORF">K450DRAFT_235983</name>
</gene>
<reference evidence="6" key="1">
    <citation type="submission" date="2021-06" db="EMBL/GenBank/DDBJ databases">
        <authorList>
            <consortium name="DOE Joint Genome Institute"/>
            <person name="Mondo S.J."/>
            <person name="Amses K.R."/>
            <person name="Simmons D.R."/>
            <person name="Longcore J.E."/>
            <person name="Seto K."/>
            <person name="Alves G.H."/>
            <person name="Bonds A.E."/>
            <person name="Quandt C.A."/>
            <person name="Davis W.J."/>
            <person name="Chang Y."/>
            <person name="Letcher P.M."/>
            <person name="Powell M.J."/>
            <person name="Kuo A."/>
            <person name="Labutti K."/>
            <person name="Pangilinan J."/>
            <person name="Andreopoulos W."/>
            <person name="Tritt A."/>
            <person name="Riley R."/>
            <person name="Hundley H."/>
            <person name="Johnson J."/>
            <person name="Lipzen A."/>
            <person name="Barry K."/>
            <person name="Berbee M.L."/>
            <person name="Buchler N.E."/>
            <person name="Grigoriev I.V."/>
            <person name="Spatafora J.W."/>
            <person name="Stajich J.E."/>
            <person name="James T.Y."/>
        </authorList>
    </citation>
    <scope>NUCLEOTIDE SEQUENCE</scope>
    <source>
        <strain evidence="6">AG</strain>
    </source>
</reference>
<evidence type="ECO:0000313" key="6">
    <source>
        <dbReference type="EMBL" id="KAI8580789.1"/>
    </source>
</evidence>
<organism evidence="6 7">
    <name type="scientific">Umbelopsis ramanniana AG</name>
    <dbReference type="NCBI Taxonomy" id="1314678"/>
    <lineage>
        <taxon>Eukaryota</taxon>
        <taxon>Fungi</taxon>
        <taxon>Fungi incertae sedis</taxon>
        <taxon>Mucoromycota</taxon>
        <taxon>Mucoromycotina</taxon>
        <taxon>Umbelopsidomycetes</taxon>
        <taxon>Umbelopsidales</taxon>
        <taxon>Umbelopsidaceae</taxon>
        <taxon>Umbelopsis</taxon>
    </lineage>
</organism>
<evidence type="ECO:0000256" key="3">
    <source>
        <dbReference type="SAM" id="Phobius"/>
    </source>
</evidence>
<comment type="similarity">
    <text evidence="1">Belongs to the peptidase S33 family.</text>
</comment>
<keyword evidence="3" id="KW-1133">Transmembrane helix</keyword>
<dbReference type="Gene3D" id="3.40.50.1820">
    <property type="entry name" value="alpha/beta hydrolase"/>
    <property type="match status" value="1"/>
</dbReference>
<dbReference type="GeneID" id="75913527"/>
<dbReference type="PROSITE" id="PS51257">
    <property type="entry name" value="PROKAR_LIPOPROTEIN"/>
    <property type="match status" value="1"/>
</dbReference>
<protein>
    <recommendedName>
        <fullName evidence="8">AB hydrolase-1 domain-containing protein</fullName>
    </recommendedName>
</protein>
<evidence type="ECO:0000313" key="7">
    <source>
        <dbReference type="Proteomes" id="UP001206595"/>
    </source>
</evidence>
<dbReference type="PANTHER" id="PTHR43248:SF25">
    <property type="entry name" value="AB HYDROLASE-1 DOMAIN-CONTAINING PROTEIN-RELATED"/>
    <property type="match status" value="1"/>
</dbReference>
<accession>A0AAD5ECR1</accession>
<dbReference type="Pfam" id="PF08386">
    <property type="entry name" value="Abhydrolase_4"/>
    <property type="match status" value="1"/>
</dbReference>
<evidence type="ECO:0000256" key="2">
    <source>
        <dbReference type="ARBA" id="ARBA00022801"/>
    </source>
</evidence>
<reference evidence="6" key="2">
    <citation type="journal article" date="2022" name="Proc. Natl. Acad. Sci. U.S.A.">
        <title>Diploid-dominant life cycles characterize the early evolution of Fungi.</title>
        <authorList>
            <person name="Amses K.R."/>
            <person name="Simmons D.R."/>
            <person name="Longcore J.E."/>
            <person name="Mondo S.J."/>
            <person name="Seto K."/>
            <person name="Jeronimo G.H."/>
            <person name="Bonds A.E."/>
            <person name="Quandt C.A."/>
            <person name="Davis W.J."/>
            <person name="Chang Y."/>
            <person name="Federici B.A."/>
            <person name="Kuo A."/>
            <person name="LaButti K."/>
            <person name="Pangilinan J."/>
            <person name="Andreopoulos W."/>
            <person name="Tritt A."/>
            <person name="Riley R."/>
            <person name="Hundley H."/>
            <person name="Johnson J."/>
            <person name="Lipzen A."/>
            <person name="Barry K."/>
            <person name="Lang B.F."/>
            <person name="Cuomo C.A."/>
            <person name="Buchler N.E."/>
            <person name="Grigoriev I.V."/>
            <person name="Spatafora J.W."/>
            <person name="Stajich J.E."/>
            <person name="James T.Y."/>
        </authorList>
    </citation>
    <scope>NUCLEOTIDE SEQUENCE</scope>
    <source>
        <strain evidence="6">AG</strain>
    </source>
</reference>
<dbReference type="Proteomes" id="UP001206595">
    <property type="component" value="Unassembled WGS sequence"/>
</dbReference>
<keyword evidence="3" id="KW-0472">Membrane</keyword>
<sequence length="576" mass="63149">MEKQQIDHAIVYHHPGSTKRTVRTILSAAIFTGACAYFLGTAVDLSIPQVAQPVDAGYKEGNFTWRKCYDKYECSTFAVPIDYRNSSSDKFNLALIRLKATKSASKGVLFVNPGGPGGSGVGLVLKAGEILSKHGDGYYDIIGFDPRGMGESNTIRCFDDGTESKFFTANRRTMLSPGDNPANHAAFLEAQAKQCISKSDFLPYVSTASVARDLDALRDAFGQELTNYWGFSYGTFLGATYINMFPDRVGRVILDGITDPRQFSGDIIEWIKASLVHTEDGIDEFGAACEAAGPEKCALAHRDLALAFDGKHYVAPTIRYYLNHLINHPLLLSNVSPQDVVLQIDVANAFFLSLYKVAQWPAMAKAFAEAIQSSTGNGLYNIINQKEDERCPLVEKYSIGATPVFCIDSSHDKHPDAKSFLKGVEEASDVSPLAAGLLGTEMLQCLYWEVVPSERYDGLWNHKTKNKVLLVGVTGDPITPAESAEALEVLMEGSGVFHKHHGWGHCSFGQPSKCTSKVIRDYFVDGKLPEKGSECPMEDQPFELIPSLQSFSDNGLTYQDLSVLADAVHSAQRRMQ</sequence>
<evidence type="ECO:0000259" key="5">
    <source>
        <dbReference type="Pfam" id="PF08386"/>
    </source>
</evidence>
<evidence type="ECO:0000259" key="4">
    <source>
        <dbReference type="Pfam" id="PF00561"/>
    </source>
</evidence>
<dbReference type="EMBL" id="MU620910">
    <property type="protein sequence ID" value="KAI8580789.1"/>
    <property type="molecule type" value="Genomic_DNA"/>
</dbReference>
<dbReference type="AlphaFoldDB" id="A0AAD5ECR1"/>
<dbReference type="PANTHER" id="PTHR43248">
    <property type="entry name" value="2-SUCCINYL-6-HYDROXY-2,4-CYCLOHEXADIENE-1-CARBOXYLATE SYNTHASE"/>
    <property type="match status" value="1"/>
</dbReference>
<keyword evidence="2" id="KW-0378">Hydrolase</keyword>
<proteinExistence type="inferred from homology"/>
<dbReference type="InterPro" id="IPR013595">
    <property type="entry name" value="Pept_S33_TAP-like_C"/>
</dbReference>
<keyword evidence="7" id="KW-1185">Reference proteome</keyword>
<feature type="domain" description="AB hydrolase-1" evidence="4">
    <location>
        <begin position="108"/>
        <end position="266"/>
    </location>
</feature>
<dbReference type="InterPro" id="IPR051601">
    <property type="entry name" value="Serine_prot/Carboxylest_S33"/>
</dbReference>
<dbReference type="SUPFAM" id="SSF53474">
    <property type="entry name" value="alpha/beta-Hydrolases"/>
    <property type="match status" value="1"/>
</dbReference>
<evidence type="ECO:0008006" key="8">
    <source>
        <dbReference type="Google" id="ProtNLM"/>
    </source>
</evidence>
<feature type="domain" description="Peptidase S33 tripeptidyl aminopeptidase-like C-terminal" evidence="5">
    <location>
        <begin position="440"/>
        <end position="535"/>
    </location>
</feature>
<dbReference type="Pfam" id="PF00561">
    <property type="entry name" value="Abhydrolase_1"/>
    <property type="match status" value="1"/>
</dbReference>
<evidence type="ECO:0000256" key="1">
    <source>
        <dbReference type="ARBA" id="ARBA00010088"/>
    </source>
</evidence>
<feature type="transmembrane region" description="Helical" evidence="3">
    <location>
        <begin position="21"/>
        <end position="40"/>
    </location>
</feature>
<keyword evidence="3" id="KW-0812">Transmembrane</keyword>
<dbReference type="GO" id="GO:0016787">
    <property type="term" value="F:hydrolase activity"/>
    <property type="evidence" value="ECO:0007669"/>
    <property type="project" value="UniProtKB-KW"/>
</dbReference>